<accession>A0ABP4BB52</accession>
<sequence length="434" mass="45191">MNENTKLIEELREAVAGPVFGPDEAGYAAETGAHNLAVEVRPALVVGALDGRDAAAAVRFAAGRGLSVAVQSTGHGAVPGHADGTLLINTGRLRELSVDAEARTARIGAGNRWADVLAATAPHGLLPLAGSAPGVGVVGYLLGGGLSPLGRAFGFAADHVRAFELVTADGGIRRVEAEREPDLFWALRGGGGGLGVVTAVEIDLFPVPHLYAGAVYFPGERAADVLHAYRAWQEALPEAACASVALLNLPPLPHLPEPLRGRFTVAVRFAYPHGPEEGARLLAPMLTAAEPIMEAVGELPLDALGMIHSDPADPMPIWEHGDLLDDLPAEAVDALLASLTPEQAPLVLELRALGGAFSRPARHPNALDTRDAAHTLLAVNPFPIGLAPFEALRPWLRGAGLPTLRGANPIARDPETAARLAAIKSAYDPTALFR</sequence>
<comment type="similarity">
    <text evidence="2">Belongs to the oxygen-dependent FAD-linked oxidoreductase family.</text>
</comment>
<evidence type="ECO:0000313" key="7">
    <source>
        <dbReference type="EMBL" id="GAA0947214.1"/>
    </source>
</evidence>
<keyword evidence="5" id="KW-0560">Oxidoreductase</keyword>
<keyword evidence="4" id="KW-0274">FAD</keyword>
<evidence type="ECO:0000256" key="5">
    <source>
        <dbReference type="ARBA" id="ARBA00023002"/>
    </source>
</evidence>
<dbReference type="Proteomes" id="UP001500665">
    <property type="component" value="Unassembled WGS sequence"/>
</dbReference>
<keyword evidence="3" id="KW-0285">Flavoprotein</keyword>
<evidence type="ECO:0000313" key="8">
    <source>
        <dbReference type="Proteomes" id="UP001500665"/>
    </source>
</evidence>
<dbReference type="RefSeq" id="WP_344239606.1">
    <property type="nucleotide sequence ID" value="NZ_BAAAHH010000007.1"/>
</dbReference>
<dbReference type="InterPro" id="IPR016166">
    <property type="entry name" value="FAD-bd_PCMH"/>
</dbReference>
<dbReference type="EMBL" id="BAAAHH010000007">
    <property type="protein sequence ID" value="GAA0947214.1"/>
    <property type="molecule type" value="Genomic_DNA"/>
</dbReference>
<evidence type="ECO:0000256" key="2">
    <source>
        <dbReference type="ARBA" id="ARBA00005466"/>
    </source>
</evidence>
<comment type="cofactor">
    <cofactor evidence="1">
        <name>FAD</name>
        <dbReference type="ChEBI" id="CHEBI:57692"/>
    </cofactor>
</comment>
<dbReference type="InterPro" id="IPR016169">
    <property type="entry name" value="FAD-bd_PCMH_sub2"/>
</dbReference>
<dbReference type="InterPro" id="IPR050416">
    <property type="entry name" value="FAD-linked_Oxidoreductase"/>
</dbReference>
<proteinExistence type="inferred from homology"/>
<dbReference type="Gene3D" id="3.40.462.20">
    <property type="match status" value="1"/>
</dbReference>
<name>A0ABP4BB52_9ACTN</name>
<reference evidence="8" key="1">
    <citation type="journal article" date="2019" name="Int. J. Syst. Evol. Microbiol.">
        <title>The Global Catalogue of Microorganisms (GCM) 10K type strain sequencing project: providing services to taxonomists for standard genome sequencing and annotation.</title>
        <authorList>
            <consortium name="The Broad Institute Genomics Platform"/>
            <consortium name="The Broad Institute Genome Sequencing Center for Infectious Disease"/>
            <person name="Wu L."/>
            <person name="Ma J."/>
        </authorList>
    </citation>
    <scope>NUCLEOTIDE SEQUENCE [LARGE SCALE GENOMIC DNA]</scope>
    <source>
        <strain evidence="8">JCM 10696</strain>
    </source>
</reference>
<dbReference type="InterPro" id="IPR006094">
    <property type="entry name" value="Oxid_FAD_bind_N"/>
</dbReference>
<dbReference type="PANTHER" id="PTHR42973:SF39">
    <property type="entry name" value="FAD-BINDING PCMH-TYPE DOMAIN-CONTAINING PROTEIN"/>
    <property type="match status" value="1"/>
</dbReference>
<evidence type="ECO:0000259" key="6">
    <source>
        <dbReference type="PROSITE" id="PS51387"/>
    </source>
</evidence>
<dbReference type="PANTHER" id="PTHR42973">
    <property type="entry name" value="BINDING OXIDOREDUCTASE, PUTATIVE (AFU_ORTHOLOGUE AFUA_1G17690)-RELATED"/>
    <property type="match status" value="1"/>
</dbReference>
<feature type="domain" description="FAD-binding PCMH-type" evidence="6">
    <location>
        <begin position="38"/>
        <end position="207"/>
    </location>
</feature>
<protein>
    <submittedName>
        <fullName evidence="7">FAD-binding oxidoreductase</fullName>
    </submittedName>
</protein>
<dbReference type="InterPro" id="IPR016167">
    <property type="entry name" value="FAD-bd_PCMH_sub1"/>
</dbReference>
<keyword evidence="8" id="KW-1185">Reference proteome</keyword>
<dbReference type="Pfam" id="PF01565">
    <property type="entry name" value="FAD_binding_4"/>
    <property type="match status" value="1"/>
</dbReference>
<dbReference type="Gene3D" id="3.30.465.10">
    <property type="match status" value="1"/>
</dbReference>
<evidence type="ECO:0000256" key="4">
    <source>
        <dbReference type="ARBA" id="ARBA00022827"/>
    </source>
</evidence>
<comment type="caution">
    <text evidence="7">The sequence shown here is derived from an EMBL/GenBank/DDBJ whole genome shotgun (WGS) entry which is preliminary data.</text>
</comment>
<dbReference type="SUPFAM" id="SSF56176">
    <property type="entry name" value="FAD-binding/transporter-associated domain-like"/>
    <property type="match status" value="1"/>
</dbReference>
<organism evidence="7 8">
    <name type="scientific">Actinocorallia libanotica</name>
    <dbReference type="NCBI Taxonomy" id="46162"/>
    <lineage>
        <taxon>Bacteria</taxon>
        <taxon>Bacillati</taxon>
        <taxon>Actinomycetota</taxon>
        <taxon>Actinomycetes</taxon>
        <taxon>Streptosporangiales</taxon>
        <taxon>Thermomonosporaceae</taxon>
        <taxon>Actinocorallia</taxon>
    </lineage>
</organism>
<dbReference type="Gene3D" id="3.30.43.10">
    <property type="entry name" value="Uridine Diphospho-n-acetylenolpyruvylglucosamine Reductase, domain 2"/>
    <property type="match status" value="1"/>
</dbReference>
<dbReference type="PROSITE" id="PS51387">
    <property type="entry name" value="FAD_PCMH"/>
    <property type="match status" value="1"/>
</dbReference>
<evidence type="ECO:0000256" key="1">
    <source>
        <dbReference type="ARBA" id="ARBA00001974"/>
    </source>
</evidence>
<gene>
    <name evidence="7" type="ORF">GCM10009550_22470</name>
</gene>
<dbReference type="InterPro" id="IPR036318">
    <property type="entry name" value="FAD-bd_PCMH-like_sf"/>
</dbReference>
<evidence type="ECO:0000256" key="3">
    <source>
        <dbReference type="ARBA" id="ARBA00022630"/>
    </source>
</evidence>